<keyword evidence="2" id="KW-0732">Signal</keyword>
<keyword evidence="1" id="KW-0812">Transmembrane</keyword>
<dbReference type="EMBL" id="KV417273">
    <property type="protein sequence ID" value="KZO99107.1"/>
    <property type="molecule type" value="Genomic_DNA"/>
</dbReference>
<gene>
    <name evidence="3" type="ORF">CALVIDRAFT_534644</name>
</gene>
<name>A0A167PTJ0_CALVF</name>
<feature type="non-terminal residue" evidence="3">
    <location>
        <position position="296"/>
    </location>
</feature>
<evidence type="ECO:0000313" key="4">
    <source>
        <dbReference type="Proteomes" id="UP000076738"/>
    </source>
</evidence>
<dbReference type="Proteomes" id="UP000076738">
    <property type="component" value="Unassembled WGS sequence"/>
</dbReference>
<accession>A0A167PTJ0</accession>
<sequence length="296" mass="30485">MRSTLSPLLLVVSYGLSALAWSFSVERQPETCIGINLGWSGGTPPYTFTFLHPPNVAPSNISNLTSWMTGIALSFGEEQAWPVSSGGIGFGTNYFGFTPMVIVASDATGFGSGGTSEAFIVQPETPPLLPGCSTYPNNTIEYLSYLEAFDTNPTTCGNVTARVNVTALASSMIYVDTIVPLGQSYRTVLNASASNGLLSWPLTVSAGTNVSFVFSTTEVPGFDGKQFVTPLMLVQPGNTSCQATGTLSSATALPTGPNGGWSNGSPASGGMVGSTLLVLLPAVIAAVIAAAVLGML</sequence>
<dbReference type="AlphaFoldDB" id="A0A167PTJ0"/>
<dbReference type="OrthoDB" id="10467592at2759"/>
<keyword evidence="1" id="KW-0472">Membrane</keyword>
<evidence type="ECO:0000313" key="3">
    <source>
        <dbReference type="EMBL" id="KZO99107.1"/>
    </source>
</evidence>
<feature type="chain" id="PRO_5007891273" evidence="2">
    <location>
        <begin position="23"/>
        <end position="296"/>
    </location>
</feature>
<proteinExistence type="predicted"/>
<organism evidence="3 4">
    <name type="scientific">Calocera viscosa (strain TUFC12733)</name>
    <dbReference type="NCBI Taxonomy" id="1330018"/>
    <lineage>
        <taxon>Eukaryota</taxon>
        <taxon>Fungi</taxon>
        <taxon>Dikarya</taxon>
        <taxon>Basidiomycota</taxon>
        <taxon>Agaricomycotina</taxon>
        <taxon>Dacrymycetes</taxon>
        <taxon>Dacrymycetales</taxon>
        <taxon>Dacrymycetaceae</taxon>
        <taxon>Calocera</taxon>
    </lineage>
</organism>
<keyword evidence="1" id="KW-1133">Transmembrane helix</keyword>
<keyword evidence="4" id="KW-1185">Reference proteome</keyword>
<evidence type="ECO:0000256" key="1">
    <source>
        <dbReference type="SAM" id="Phobius"/>
    </source>
</evidence>
<feature type="transmembrane region" description="Helical" evidence="1">
    <location>
        <begin position="271"/>
        <end position="293"/>
    </location>
</feature>
<feature type="signal peptide" evidence="2">
    <location>
        <begin position="1"/>
        <end position="22"/>
    </location>
</feature>
<reference evidence="3 4" key="1">
    <citation type="journal article" date="2016" name="Mol. Biol. Evol.">
        <title>Comparative Genomics of Early-Diverging Mushroom-Forming Fungi Provides Insights into the Origins of Lignocellulose Decay Capabilities.</title>
        <authorList>
            <person name="Nagy L.G."/>
            <person name="Riley R."/>
            <person name="Tritt A."/>
            <person name="Adam C."/>
            <person name="Daum C."/>
            <person name="Floudas D."/>
            <person name="Sun H."/>
            <person name="Yadav J.S."/>
            <person name="Pangilinan J."/>
            <person name="Larsson K.H."/>
            <person name="Matsuura K."/>
            <person name="Barry K."/>
            <person name="Labutti K."/>
            <person name="Kuo R."/>
            <person name="Ohm R.A."/>
            <person name="Bhattacharya S.S."/>
            <person name="Shirouzu T."/>
            <person name="Yoshinaga Y."/>
            <person name="Martin F.M."/>
            <person name="Grigoriev I.V."/>
            <person name="Hibbett D.S."/>
        </authorList>
    </citation>
    <scope>NUCLEOTIDE SEQUENCE [LARGE SCALE GENOMIC DNA]</scope>
    <source>
        <strain evidence="3 4">TUFC12733</strain>
    </source>
</reference>
<protein>
    <submittedName>
        <fullName evidence="3">Uncharacterized protein</fullName>
    </submittedName>
</protein>
<evidence type="ECO:0000256" key="2">
    <source>
        <dbReference type="SAM" id="SignalP"/>
    </source>
</evidence>